<dbReference type="SUPFAM" id="SSF51445">
    <property type="entry name" value="(Trans)glycosidases"/>
    <property type="match status" value="1"/>
</dbReference>
<dbReference type="GO" id="GO:0005975">
    <property type="term" value="P:carbohydrate metabolic process"/>
    <property type="evidence" value="ECO:0007669"/>
    <property type="project" value="InterPro"/>
</dbReference>
<comment type="catalytic activity">
    <reaction evidence="1 6">
        <text>Hydrolysis of terminal, non-reducing alpha-D-galactose residues in alpha-D-galactosides, including galactose oligosaccharides, galactomannans and galactolipids.</text>
        <dbReference type="EC" id="3.2.1.22"/>
    </reaction>
</comment>
<evidence type="ECO:0000256" key="2">
    <source>
        <dbReference type="ARBA" id="ARBA00009743"/>
    </source>
</evidence>
<proteinExistence type="inferred from homology"/>
<evidence type="ECO:0000256" key="1">
    <source>
        <dbReference type="ARBA" id="ARBA00001255"/>
    </source>
</evidence>
<gene>
    <name evidence="7" type="ORF">QCA50_016727</name>
</gene>
<keyword evidence="4 6" id="KW-0378">Hydrolase</keyword>
<dbReference type="PRINTS" id="PR00740">
    <property type="entry name" value="GLHYDRLASE27"/>
</dbReference>
<dbReference type="GO" id="GO:0004557">
    <property type="term" value="F:alpha-galactosidase activity"/>
    <property type="evidence" value="ECO:0007669"/>
    <property type="project" value="UniProtKB-EC"/>
</dbReference>
<keyword evidence="8" id="KW-1185">Reference proteome</keyword>
<dbReference type="EC" id="3.2.1.22" evidence="3 6"/>
<name>A0AAW0FGR6_9APHY</name>
<dbReference type="EMBL" id="JASBNA010000051">
    <property type="protein sequence ID" value="KAK7680218.1"/>
    <property type="molecule type" value="Genomic_DNA"/>
</dbReference>
<dbReference type="PANTHER" id="PTHR11452:SF75">
    <property type="entry name" value="ALPHA-GALACTOSIDASE MEL1"/>
    <property type="match status" value="1"/>
</dbReference>
<dbReference type="PANTHER" id="PTHR11452">
    <property type="entry name" value="ALPHA-GALACTOSIDASE/ALPHA-N-ACETYLGALACTOSAMINIDASE"/>
    <property type="match status" value="1"/>
</dbReference>
<keyword evidence="5 6" id="KW-0326">Glycosidase</keyword>
<dbReference type="InterPro" id="IPR017853">
    <property type="entry name" value="GH"/>
</dbReference>
<dbReference type="Proteomes" id="UP001385951">
    <property type="component" value="Unassembled WGS sequence"/>
</dbReference>
<evidence type="ECO:0000313" key="7">
    <source>
        <dbReference type="EMBL" id="KAK7680218.1"/>
    </source>
</evidence>
<evidence type="ECO:0000256" key="4">
    <source>
        <dbReference type="ARBA" id="ARBA00022801"/>
    </source>
</evidence>
<comment type="caution">
    <text evidence="7">The sequence shown here is derived from an EMBL/GenBank/DDBJ whole genome shotgun (WGS) entry which is preliminary data.</text>
</comment>
<dbReference type="Pfam" id="PF16499">
    <property type="entry name" value="Melibiase_2"/>
    <property type="match status" value="1"/>
</dbReference>
<protein>
    <recommendedName>
        <fullName evidence="3 6">Alpha-galactosidase</fullName>
        <ecNumber evidence="3 6">3.2.1.22</ecNumber>
    </recommendedName>
    <alternativeName>
        <fullName evidence="6">Melibiase</fullName>
    </alternativeName>
</protein>
<evidence type="ECO:0000256" key="6">
    <source>
        <dbReference type="RuleBase" id="RU361168"/>
    </source>
</evidence>
<comment type="similarity">
    <text evidence="2 6">Belongs to the glycosyl hydrolase 27 family.</text>
</comment>
<dbReference type="InterPro" id="IPR002241">
    <property type="entry name" value="Glyco_hydro_27"/>
</dbReference>
<evidence type="ECO:0000256" key="5">
    <source>
        <dbReference type="ARBA" id="ARBA00023295"/>
    </source>
</evidence>
<dbReference type="InterPro" id="IPR013785">
    <property type="entry name" value="Aldolase_TIM"/>
</dbReference>
<accession>A0AAW0FGR6</accession>
<reference evidence="7 8" key="1">
    <citation type="submission" date="2022-09" db="EMBL/GenBank/DDBJ databases">
        <authorList>
            <person name="Palmer J.M."/>
        </authorList>
    </citation>
    <scope>NUCLEOTIDE SEQUENCE [LARGE SCALE GENOMIC DNA]</scope>
    <source>
        <strain evidence="7 8">DSM 7382</strain>
    </source>
</reference>
<sequence>MEKHRLRVNEAPELLPQAVSPKMRNTVTHSLAMFSAGAFTLFAWQNLWSLNFNLSSPPESASGLIPKVEVEGVARLPVLGYNTWNAYHCDINETIISETAQLMKSLGLFDVGYNYVNIDDCYSEKKRNATGDIVAHKTRFPSGMKTLTDGIHALGM</sequence>
<evidence type="ECO:0000256" key="3">
    <source>
        <dbReference type="ARBA" id="ARBA00012755"/>
    </source>
</evidence>
<dbReference type="Gene3D" id="3.20.20.70">
    <property type="entry name" value="Aldolase class I"/>
    <property type="match status" value="1"/>
</dbReference>
<dbReference type="AlphaFoldDB" id="A0AAW0FGR6"/>
<organism evidence="7 8">
    <name type="scientific">Cerrena zonata</name>
    <dbReference type="NCBI Taxonomy" id="2478898"/>
    <lineage>
        <taxon>Eukaryota</taxon>
        <taxon>Fungi</taxon>
        <taxon>Dikarya</taxon>
        <taxon>Basidiomycota</taxon>
        <taxon>Agaricomycotina</taxon>
        <taxon>Agaricomycetes</taxon>
        <taxon>Polyporales</taxon>
        <taxon>Cerrenaceae</taxon>
        <taxon>Cerrena</taxon>
    </lineage>
</organism>
<evidence type="ECO:0000313" key="8">
    <source>
        <dbReference type="Proteomes" id="UP001385951"/>
    </source>
</evidence>
<keyword evidence="6" id="KW-1015">Disulfide bond</keyword>